<feature type="transmembrane region" description="Helical" evidence="1">
    <location>
        <begin position="29"/>
        <end position="53"/>
    </location>
</feature>
<evidence type="ECO:0000313" key="3">
    <source>
        <dbReference type="Proteomes" id="UP000032568"/>
    </source>
</evidence>
<proteinExistence type="predicted"/>
<organism evidence="2 3">
    <name type="scientific">Thalassomonas actiniarum</name>
    <dbReference type="NCBI Taxonomy" id="485447"/>
    <lineage>
        <taxon>Bacteria</taxon>
        <taxon>Pseudomonadati</taxon>
        <taxon>Pseudomonadota</taxon>
        <taxon>Gammaproteobacteria</taxon>
        <taxon>Alteromonadales</taxon>
        <taxon>Colwelliaceae</taxon>
        <taxon>Thalassomonas</taxon>
    </lineage>
</organism>
<accession>A0AAE9YTI3</accession>
<dbReference type="RefSeq" id="WP_044834679.1">
    <property type="nucleotide sequence ID" value="NZ_CP059735.1"/>
</dbReference>
<dbReference type="Proteomes" id="UP000032568">
    <property type="component" value="Chromosome"/>
</dbReference>
<reference evidence="2 3" key="1">
    <citation type="journal article" date="2015" name="Genome Announc.">
        <title>Draft Genome Sequences of Marine Isolates of Thalassomonas viridans and Thalassomonas actiniarum.</title>
        <authorList>
            <person name="Olonade I."/>
            <person name="van Zyl L.J."/>
            <person name="Trindade M."/>
        </authorList>
    </citation>
    <scope>NUCLEOTIDE SEQUENCE [LARGE SCALE GENOMIC DNA]</scope>
    <source>
        <strain evidence="2 3">A5K-106</strain>
    </source>
</reference>
<evidence type="ECO:0000256" key="1">
    <source>
        <dbReference type="SAM" id="Phobius"/>
    </source>
</evidence>
<evidence type="ECO:0000313" key="2">
    <source>
        <dbReference type="EMBL" id="WDD99989.1"/>
    </source>
</evidence>
<dbReference type="EMBL" id="CP059735">
    <property type="protein sequence ID" value="WDD99989.1"/>
    <property type="molecule type" value="Genomic_DNA"/>
</dbReference>
<name>A0AAE9YTI3_9GAMM</name>
<keyword evidence="3" id="KW-1185">Reference proteome</keyword>
<keyword evidence="1" id="KW-0812">Transmembrane</keyword>
<dbReference type="KEGG" id="tact:SG35_004825"/>
<keyword evidence="1" id="KW-0472">Membrane</keyword>
<protein>
    <submittedName>
        <fullName evidence="2">Uncharacterized protein</fullName>
    </submittedName>
</protein>
<keyword evidence="1" id="KW-1133">Transmembrane helix</keyword>
<dbReference type="AlphaFoldDB" id="A0AAE9YTI3"/>
<gene>
    <name evidence="2" type="ORF">SG35_004825</name>
</gene>
<sequence length="152" mass="16776">MNDVEGNAEGKKEPLSKRMGLIEEKLKKYTLIGTLTGVLLGGGGVLGAVQWFYQAPLEKKIKTYESAIDSLKGVIEASNKGGASKEETRALRLELIALDRDYRSALGLVAECMEILSTRGIDKQWLQKAAQQLKELEQQRKPVTEESISPDK</sequence>
<reference evidence="2 3" key="2">
    <citation type="journal article" date="2022" name="Mar. Drugs">
        <title>Bioassay-Guided Fractionation Leads to the Detection of Cholic Acid Generated by the Rare Thalassomonas sp.</title>
        <authorList>
            <person name="Pheiffer F."/>
            <person name="Schneider Y.K."/>
            <person name="Hansen E.H."/>
            <person name="Andersen J.H."/>
            <person name="Isaksson J."/>
            <person name="Busche T."/>
            <person name="R C."/>
            <person name="Kalinowski J."/>
            <person name="Zyl L.V."/>
            <person name="Trindade M."/>
        </authorList>
    </citation>
    <scope>NUCLEOTIDE SEQUENCE [LARGE SCALE GENOMIC DNA]</scope>
    <source>
        <strain evidence="2 3">A5K-106</strain>
    </source>
</reference>